<proteinExistence type="predicted"/>
<evidence type="ECO:0000259" key="1">
    <source>
        <dbReference type="Pfam" id="PF01979"/>
    </source>
</evidence>
<dbReference type="Gene3D" id="2.30.40.10">
    <property type="entry name" value="Urease, subunit C, domain 1"/>
    <property type="match status" value="1"/>
</dbReference>
<organism evidence="2 3">
    <name type="scientific">Spirosoma agri</name>
    <dbReference type="NCBI Taxonomy" id="1987381"/>
    <lineage>
        <taxon>Bacteria</taxon>
        <taxon>Pseudomonadati</taxon>
        <taxon>Bacteroidota</taxon>
        <taxon>Cytophagia</taxon>
        <taxon>Cytophagales</taxon>
        <taxon>Cytophagaceae</taxon>
        <taxon>Spirosoma</taxon>
    </lineage>
</organism>
<dbReference type="GO" id="GO:0016810">
    <property type="term" value="F:hydrolase activity, acting on carbon-nitrogen (but not peptide) bonds"/>
    <property type="evidence" value="ECO:0007669"/>
    <property type="project" value="InterPro"/>
</dbReference>
<evidence type="ECO:0000313" key="3">
    <source>
        <dbReference type="Proteomes" id="UP000477386"/>
    </source>
</evidence>
<name>A0A6M0ITG0_9BACT</name>
<reference evidence="2 3" key="1">
    <citation type="submission" date="2020-02" db="EMBL/GenBank/DDBJ databases">
        <title>Draft genome sequence of two Spirosoma agri KCTC 52727 and Spirosoma terrae KCTC 52035.</title>
        <authorList>
            <person name="Rojas J."/>
            <person name="Ambika Manirajan B."/>
            <person name="Ratering S."/>
            <person name="Suarez C."/>
            <person name="Schnell S."/>
        </authorList>
    </citation>
    <scope>NUCLEOTIDE SEQUENCE [LARGE SCALE GENOMIC DNA]</scope>
    <source>
        <strain evidence="2 3">KCTC 52727</strain>
    </source>
</reference>
<dbReference type="PANTHER" id="PTHR43135:SF3">
    <property type="entry name" value="ALPHA-D-RIBOSE 1-METHYLPHOSPHONATE 5-TRIPHOSPHATE DIPHOSPHATASE"/>
    <property type="match status" value="1"/>
</dbReference>
<accession>A0A6M0ITG0</accession>
<keyword evidence="3" id="KW-1185">Reference proteome</keyword>
<dbReference type="InterPro" id="IPR011059">
    <property type="entry name" value="Metal-dep_hydrolase_composite"/>
</dbReference>
<keyword evidence="2" id="KW-0378">Hydrolase</keyword>
<dbReference type="InterPro" id="IPR032466">
    <property type="entry name" value="Metal_Hydrolase"/>
</dbReference>
<dbReference type="SUPFAM" id="SSF51338">
    <property type="entry name" value="Composite domain of metallo-dependent hydrolases"/>
    <property type="match status" value="1"/>
</dbReference>
<dbReference type="InterPro" id="IPR051781">
    <property type="entry name" value="Metallo-dep_Hydrolase"/>
</dbReference>
<dbReference type="Gene3D" id="3.20.20.140">
    <property type="entry name" value="Metal-dependent hydrolases"/>
    <property type="match status" value="1"/>
</dbReference>
<dbReference type="EMBL" id="JAAGNZ010000013">
    <property type="protein sequence ID" value="NEU70941.1"/>
    <property type="molecule type" value="Genomic_DNA"/>
</dbReference>
<dbReference type="SUPFAM" id="SSF51556">
    <property type="entry name" value="Metallo-dependent hydrolases"/>
    <property type="match status" value="1"/>
</dbReference>
<protein>
    <submittedName>
        <fullName evidence="2">Amidohydrolase family protein</fullName>
    </submittedName>
</protein>
<dbReference type="RefSeq" id="WP_164044253.1">
    <property type="nucleotide sequence ID" value="NZ_JAAGNZ010000013.1"/>
</dbReference>
<sequence>MRHILTTLLVLLSVSLWAQPSQKWLFKVGKLYDAEHKTFLTNQQILVVNGIIQAVGPNLTKPVNTKVINLGQCTATPGLMDMHTHLLIHQKQRKDGLEMASKVPANERVRQGLVFAKLNLEAGITTVRDLGNSGQYLDLQLQKRLAHERTIGPTMYVSGPIISPPGGQFYKPAAADSFLIDQEYRVVKGAVDAKAAVEEHIQRGVNVIKVCMNNDKRVLAPEEIKAIVERAHQQGLSVTAHATYDESARDAVLAGVDGIEHGYSLSDSTLQLMAQRGTYLVPTDVSKKTADIKVAGIGMVGKEAEDYATNFLKAIHNRLRRAVAKGVTIVAGSDYYGDIALIERGKGAVDVLLAYHEAGVPVGDVLRYATYNAAKAQGIADKVGLIKAGQKADIVFFSGDLEHNFAQSLFSVKLIVKEGHLVHPPADTSAGRKNLSAGSR</sequence>
<dbReference type="AlphaFoldDB" id="A0A6M0ITG0"/>
<evidence type="ECO:0000313" key="2">
    <source>
        <dbReference type="EMBL" id="NEU70941.1"/>
    </source>
</evidence>
<dbReference type="Proteomes" id="UP000477386">
    <property type="component" value="Unassembled WGS sequence"/>
</dbReference>
<dbReference type="InterPro" id="IPR006680">
    <property type="entry name" value="Amidohydro-rel"/>
</dbReference>
<feature type="domain" description="Amidohydrolase-related" evidence="1">
    <location>
        <begin position="75"/>
        <end position="422"/>
    </location>
</feature>
<dbReference type="Pfam" id="PF01979">
    <property type="entry name" value="Amidohydro_1"/>
    <property type="match status" value="1"/>
</dbReference>
<dbReference type="PANTHER" id="PTHR43135">
    <property type="entry name" value="ALPHA-D-RIBOSE 1-METHYLPHOSPHONATE 5-TRIPHOSPHATE DIPHOSPHATASE"/>
    <property type="match status" value="1"/>
</dbReference>
<gene>
    <name evidence="2" type="ORF">GK091_29025</name>
</gene>
<comment type="caution">
    <text evidence="2">The sequence shown here is derived from an EMBL/GenBank/DDBJ whole genome shotgun (WGS) entry which is preliminary data.</text>
</comment>